<dbReference type="AlphaFoldDB" id="A0AAD7JFX9"/>
<name>A0AAD7JFX9_9AGAR</name>
<feature type="compositionally biased region" description="Polar residues" evidence="1">
    <location>
        <begin position="577"/>
        <end position="593"/>
    </location>
</feature>
<organism evidence="2 3">
    <name type="scientific">Mycena metata</name>
    <dbReference type="NCBI Taxonomy" id="1033252"/>
    <lineage>
        <taxon>Eukaryota</taxon>
        <taxon>Fungi</taxon>
        <taxon>Dikarya</taxon>
        <taxon>Basidiomycota</taxon>
        <taxon>Agaricomycotina</taxon>
        <taxon>Agaricomycetes</taxon>
        <taxon>Agaricomycetidae</taxon>
        <taxon>Agaricales</taxon>
        <taxon>Marasmiineae</taxon>
        <taxon>Mycenaceae</taxon>
        <taxon>Mycena</taxon>
    </lineage>
</organism>
<keyword evidence="3" id="KW-1185">Reference proteome</keyword>
<gene>
    <name evidence="2" type="ORF">B0H16DRAFT_1719360</name>
</gene>
<sequence>MARNSRIGPRAAGLWIRTRQRRLVRMDKCKSFFPGSSCLRCVLLISRHVIGSPRRSAVPAHHKLGPGALRMLYASNYARATANIHTSIRASLFLVLRDRGRTTATSLRCFTFDCNAHPTRRALTRGQIPPPVICLALTPTPQPCARGPTTFVHKASIAAVCGLTFRSLRRSSALQAVMHAQAEYGLYRYPYGRSRRLELPRPRRRISPLYATTGEPGFASTRVQRYLTITFVEAPAAVSPESLDFFPLSLSRPNCSPSSSSGIIPNTPPPTDYHHAYLRHISHALGDLPSNQRTCTPARVSLYPESFAFSKSFRGSRYRSRLRLTPIPSHFGRAHVPYYHLSEPRAPQLGAMRTIYLKLHAALVSPARLCLIVVRHFRRVVCVVRIFEAGSKVYVGFDRRDLPMRPQFKRHADWPLASLVLKSTHACPRATSVPPWPAVTFSSILAFKQGLNTDIVYGMFPRWLNICVSSDPTLGLTFYLATLHPMFSSNGFNFRHSDVGTMCWNYVSSYVFPFIFVATLTFDAFQSSGVVHRRLLTSPSSSPKPNRCYPLIHASELFIRDCVNIHQVGTTDVQFNNQSTLRPPNLSESNQFDSRLREAGHI</sequence>
<dbReference type="Proteomes" id="UP001215598">
    <property type="component" value="Unassembled WGS sequence"/>
</dbReference>
<accession>A0AAD7JFX9</accession>
<reference evidence="2" key="1">
    <citation type="submission" date="2023-03" db="EMBL/GenBank/DDBJ databases">
        <title>Massive genome expansion in bonnet fungi (Mycena s.s.) driven by repeated elements and novel gene families across ecological guilds.</title>
        <authorList>
            <consortium name="Lawrence Berkeley National Laboratory"/>
            <person name="Harder C.B."/>
            <person name="Miyauchi S."/>
            <person name="Viragh M."/>
            <person name="Kuo A."/>
            <person name="Thoen E."/>
            <person name="Andreopoulos B."/>
            <person name="Lu D."/>
            <person name="Skrede I."/>
            <person name="Drula E."/>
            <person name="Henrissat B."/>
            <person name="Morin E."/>
            <person name="Kohler A."/>
            <person name="Barry K."/>
            <person name="LaButti K."/>
            <person name="Morin E."/>
            <person name="Salamov A."/>
            <person name="Lipzen A."/>
            <person name="Mereny Z."/>
            <person name="Hegedus B."/>
            <person name="Baldrian P."/>
            <person name="Stursova M."/>
            <person name="Weitz H."/>
            <person name="Taylor A."/>
            <person name="Grigoriev I.V."/>
            <person name="Nagy L.G."/>
            <person name="Martin F."/>
            <person name="Kauserud H."/>
        </authorList>
    </citation>
    <scope>NUCLEOTIDE SEQUENCE</scope>
    <source>
        <strain evidence="2">CBHHK182m</strain>
    </source>
</reference>
<feature type="region of interest" description="Disordered" evidence="1">
    <location>
        <begin position="577"/>
        <end position="602"/>
    </location>
</feature>
<comment type="caution">
    <text evidence="2">The sequence shown here is derived from an EMBL/GenBank/DDBJ whole genome shotgun (WGS) entry which is preliminary data.</text>
</comment>
<evidence type="ECO:0000313" key="3">
    <source>
        <dbReference type="Proteomes" id="UP001215598"/>
    </source>
</evidence>
<dbReference type="EMBL" id="JARKIB010000034">
    <property type="protein sequence ID" value="KAJ7761723.1"/>
    <property type="molecule type" value="Genomic_DNA"/>
</dbReference>
<evidence type="ECO:0000313" key="2">
    <source>
        <dbReference type="EMBL" id="KAJ7761723.1"/>
    </source>
</evidence>
<proteinExistence type="predicted"/>
<protein>
    <submittedName>
        <fullName evidence="2">Uncharacterized protein</fullName>
    </submittedName>
</protein>
<evidence type="ECO:0000256" key="1">
    <source>
        <dbReference type="SAM" id="MobiDB-lite"/>
    </source>
</evidence>